<feature type="chain" id="PRO_5012687448" description="M23ase beta-sheet core domain-containing protein" evidence="2">
    <location>
        <begin position="25"/>
        <end position="410"/>
    </location>
</feature>
<dbReference type="InterPro" id="IPR011055">
    <property type="entry name" value="Dup_hybrid_motif"/>
</dbReference>
<evidence type="ECO:0000313" key="5">
    <source>
        <dbReference type="Proteomes" id="UP000192520"/>
    </source>
</evidence>
<feature type="signal peptide" evidence="2">
    <location>
        <begin position="1"/>
        <end position="24"/>
    </location>
</feature>
<proteinExistence type="predicted"/>
<dbReference type="EMBL" id="MZGJ01000018">
    <property type="protein sequence ID" value="OQX50814.1"/>
    <property type="molecule type" value="Genomic_DNA"/>
</dbReference>
<dbReference type="SUPFAM" id="SSF51261">
    <property type="entry name" value="Duplicated hybrid motif"/>
    <property type="match status" value="2"/>
</dbReference>
<name>A0A1W9NXL0_UNCC3</name>
<dbReference type="STRING" id="1968527.B5M47_03115"/>
<dbReference type="InterPro" id="IPR050570">
    <property type="entry name" value="Cell_wall_metabolism_enzyme"/>
</dbReference>
<keyword evidence="1" id="KW-0175">Coiled coil</keyword>
<organism evidence="4 5">
    <name type="scientific">candidate division CPR3 bacterium 4484_211</name>
    <dbReference type="NCBI Taxonomy" id="1968527"/>
    <lineage>
        <taxon>Bacteria</taxon>
        <taxon>Bacteria division CPR3</taxon>
    </lineage>
</organism>
<dbReference type="Gene3D" id="6.10.250.3150">
    <property type="match status" value="1"/>
</dbReference>
<gene>
    <name evidence="4" type="ORF">B5M47_03115</name>
</gene>
<feature type="coiled-coil region" evidence="1">
    <location>
        <begin position="172"/>
        <end position="259"/>
    </location>
</feature>
<dbReference type="AlphaFoldDB" id="A0A1W9NXL0"/>
<accession>A0A1W9NXL0</accession>
<dbReference type="Pfam" id="PF01551">
    <property type="entry name" value="Peptidase_M23"/>
    <property type="match status" value="1"/>
</dbReference>
<protein>
    <recommendedName>
        <fullName evidence="3">M23ase beta-sheet core domain-containing protein</fullName>
    </recommendedName>
</protein>
<dbReference type="PANTHER" id="PTHR21666">
    <property type="entry name" value="PEPTIDASE-RELATED"/>
    <property type="match status" value="1"/>
</dbReference>
<dbReference type="InterPro" id="IPR016047">
    <property type="entry name" value="M23ase_b-sheet_dom"/>
</dbReference>
<evidence type="ECO:0000256" key="1">
    <source>
        <dbReference type="SAM" id="Coils"/>
    </source>
</evidence>
<dbReference type="CDD" id="cd12797">
    <property type="entry name" value="M23_peptidase"/>
    <property type="match status" value="1"/>
</dbReference>
<evidence type="ECO:0000313" key="4">
    <source>
        <dbReference type="EMBL" id="OQX50814.1"/>
    </source>
</evidence>
<sequence length="410" mass="46434">MSYSKRLIFLMLCLLFVPAFVVRADDLQDEYEQKQFELEQIRQKKQELEEKIRAAQDQEATLANQIAYLDNSIYLTELEINETQSQIIQTQDQLLAVGQDIDRLTLKLGNLESSIEDLSRVLKARIRASYELNSTTSLWQIFFFSGSLDRYVLRCTYLTTLQYEDRKLMKQMKSSQELFSQQKQQLEALKREKEELKAQLEDQKAQLDAQQASLSQQKSNKQYLLEVTQNEETKYQELLASLKQDEAAIRDAINSLLRQIAGNVLAGTAVKRGDIIGLEGNTGAVYPKPTASNPTAGAHVHFSVLTCGSWSCATDPMPYINNGTLRWPLDNFVITQGYGYTWFAAHSSYYEGGFHNGIDLRSDDGYGAPVKAAADGVVYYTVDGYGGHGAIVKHGDNLYTAYWHLQPVRQ</sequence>
<dbReference type="Proteomes" id="UP000192520">
    <property type="component" value="Unassembled WGS sequence"/>
</dbReference>
<feature type="coiled-coil region" evidence="1">
    <location>
        <begin position="24"/>
        <end position="65"/>
    </location>
</feature>
<evidence type="ECO:0000259" key="3">
    <source>
        <dbReference type="Pfam" id="PF01551"/>
    </source>
</evidence>
<comment type="caution">
    <text evidence="4">The sequence shown here is derived from an EMBL/GenBank/DDBJ whole genome shotgun (WGS) entry which is preliminary data.</text>
</comment>
<dbReference type="Gene3D" id="2.70.70.10">
    <property type="entry name" value="Glucose Permease (Domain IIA)"/>
    <property type="match status" value="2"/>
</dbReference>
<feature type="domain" description="M23ase beta-sheet core" evidence="3">
    <location>
        <begin position="354"/>
        <end position="408"/>
    </location>
</feature>
<evidence type="ECO:0000256" key="2">
    <source>
        <dbReference type="SAM" id="SignalP"/>
    </source>
</evidence>
<reference evidence="5" key="1">
    <citation type="submission" date="2017-03" db="EMBL/GenBank/DDBJ databases">
        <title>Novel pathways for hydrocarbon cycling and metabolic interdependencies in hydrothermal sediment communities.</title>
        <authorList>
            <person name="Dombrowski N."/>
            <person name="Seitz K."/>
            <person name="Teske A."/>
            <person name="Baker B."/>
        </authorList>
    </citation>
    <scope>NUCLEOTIDE SEQUENCE [LARGE SCALE GENOMIC DNA]</scope>
</reference>
<keyword evidence="2" id="KW-0732">Signal</keyword>
<dbReference type="GO" id="GO:0004222">
    <property type="term" value="F:metalloendopeptidase activity"/>
    <property type="evidence" value="ECO:0007669"/>
    <property type="project" value="TreeGrafter"/>
</dbReference>
<dbReference type="PANTHER" id="PTHR21666:SF270">
    <property type="entry name" value="MUREIN HYDROLASE ACTIVATOR ENVC"/>
    <property type="match status" value="1"/>
</dbReference>